<dbReference type="Proteomes" id="UP001162501">
    <property type="component" value="Chromosome 23"/>
</dbReference>
<reference evidence="1" key="2">
    <citation type="submission" date="2025-03" db="EMBL/GenBank/DDBJ databases">
        <authorList>
            <consortium name="ELIXIR-Norway"/>
            <consortium name="Elixir Norway"/>
        </authorList>
    </citation>
    <scope>NUCLEOTIDE SEQUENCE</scope>
</reference>
<proteinExistence type="predicted"/>
<evidence type="ECO:0000313" key="2">
    <source>
        <dbReference type="Proteomes" id="UP001162501"/>
    </source>
</evidence>
<protein>
    <submittedName>
        <fullName evidence="1">Uncharacterized protein</fullName>
    </submittedName>
</protein>
<dbReference type="EMBL" id="OX596107">
    <property type="protein sequence ID" value="CAN0182363.1"/>
    <property type="molecule type" value="Genomic_DNA"/>
</dbReference>
<evidence type="ECO:0000313" key="1">
    <source>
        <dbReference type="EMBL" id="CAN0182363.1"/>
    </source>
</evidence>
<reference evidence="1" key="1">
    <citation type="submission" date="2023-05" db="EMBL/GenBank/DDBJ databases">
        <authorList>
            <consortium name="ELIXIR-Norway"/>
        </authorList>
    </citation>
    <scope>NUCLEOTIDE SEQUENCE</scope>
</reference>
<organism evidence="1 2">
    <name type="scientific">Rangifer tarandus platyrhynchus</name>
    <name type="common">Svalbard reindeer</name>
    <dbReference type="NCBI Taxonomy" id="3082113"/>
    <lineage>
        <taxon>Eukaryota</taxon>
        <taxon>Metazoa</taxon>
        <taxon>Chordata</taxon>
        <taxon>Craniata</taxon>
        <taxon>Vertebrata</taxon>
        <taxon>Euteleostomi</taxon>
        <taxon>Mammalia</taxon>
        <taxon>Eutheria</taxon>
        <taxon>Laurasiatheria</taxon>
        <taxon>Artiodactyla</taxon>
        <taxon>Ruminantia</taxon>
        <taxon>Pecora</taxon>
        <taxon>Cervidae</taxon>
        <taxon>Odocoileinae</taxon>
        <taxon>Rangifer</taxon>
    </lineage>
</organism>
<accession>A0AC59Z2L8</accession>
<name>A0AC59Z2L8_RANTA</name>
<gene>
    <name evidence="1" type="ORF">MRATA1EN22A_LOCUS13274</name>
</gene>
<sequence>MRAPPLGPGRTEGERPRAPGGGASDRAAGLRLGRMDTLAGGSPGVLSSRTHPAGTAIGKVSTSGENSVHLERKEGKEPNGENAGDRVEEEARHLVAHEAACTASRAAATRAISDPGPTSSVKPRLAHTGRL</sequence>